<feature type="non-terminal residue" evidence="2">
    <location>
        <position position="159"/>
    </location>
</feature>
<dbReference type="EMBL" id="JABCKI010005896">
    <property type="protein sequence ID" value="KAG5636754.1"/>
    <property type="molecule type" value="Genomic_DNA"/>
</dbReference>
<keyword evidence="3" id="KW-1185">Reference proteome</keyword>
<dbReference type="AlphaFoldDB" id="A0A9P7FTG5"/>
<name>A0A9P7FTG5_9AGAR</name>
<sequence length="159" mass="17491">MARRPKAAKKAAATTTASEKLKVTSDHPATPVVETVEPAPAPTAAQLLSQSQQTTDAWYKAVRTKKGYANYVKSGKKLLQEWNAKQRTDEVDEGASEEEATERTELGEAFNVVSDKTPTALRLLVAYKCDHQGCGFSTAEGIRSAFKDYFERYEDVSDL</sequence>
<dbReference type="Proteomes" id="UP000717328">
    <property type="component" value="Unassembled WGS sequence"/>
</dbReference>
<reference evidence="2" key="2">
    <citation type="submission" date="2021-10" db="EMBL/GenBank/DDBJ databases">
        <title>Phylogenomics reveals ancestral predisposition of the termite-cultivated fungus Termitomyces towards a domesticated lifestyle.</title>
        <authorList>
            <person name="Auxier B."/>
            <person name="Grum-Grzhimaylo A."/>
            <person name="Cardenas M.E."/>
            <person name="Lodge J.D."/>
            <person name="Laessoe T."/>
            <person name="Pedersen O."/>
            <person name="Smith M.E."/>
            <person name="Kuyper T.W."/>
            <person name="Franco-Molano E.A."/>
            <person name="Baroni T.J."/>
            <person name="Aanen D.K."/>
        </authorList>
    </citation>
    <scope>NUCLEOTIDE SEQUENCE</scope>
    <source>
        <strain evidence="2">D49</strain>
    </source>
</reference>
<accession>A0A9P7FTG5</accession>
<reference evidence="2" key="1">
    <citation type="submission" date="2021-02" db="EMBL/GenBank/DDBJ databases">
        <authorList>
            <person name="Nieuwenhuis M."/>
            <person name="Van De Peppel L.J.J."/>
        </authorList>
    </citation>
    <scope>NUCLEOTIDE SEQUENCE</scope>
    <source>
        <strain evidence="2">D49</strain>
    </source>
</reference>
<evidence type="ECO:0000313" key="2">
    <source>
        <dbReference type="EMBL" id="KAG5636754.1"/>
    </source>
</evidence>
<proteinExistence type="predicted"/>
<feature type="region of interest" description="Disordered" evidence="1">
    <location>
        <begin position="1"/>
        <end position="31"/>
    </location>
</feature>
<organism evidence="2 3">
    <name type="scientific">Sphagnurus paluster</name>
    <dbReference type="NCBI Taxonomy" id="117069"/>
    <lineage>
        <taxon>Eukaryota</taxon>
        <taxon>Fungi</taxon>
        <taxon>Dikarya</taxon>
        <taxon>Basidiomycota</taxon>
        <taxon>Agaricomycotina</taxon>
        <taxon>Agaricomycetes</taxon>
        <taxon>Agaricomycetidae</taxon>
        <taxon>Agaricales</taxon>
        <taxon>Tricholomatineae</taxon>
        <taxon>Lyophyllaceae</taxon>
        <taxon>Sphagnurus</taxon>
    </lineage>
</organism>
<protein>
    <submittedName>
        <fullName evidence="2">Uncharacterized protein</fullName>
    </submittedName>
</protein>
<evidence type="ECO:0000313" key="3">
    <source>
        <dbReference type="Proteomes" id="UP000717328"/>
    </source>
</evidence>
<comment type="caution">
    <text evidence="2">The sequence shown here is derived from an EMBL/GenBank/DDBJ whole genome shotgun (WGS) entry which is preliminary data.</text>
</comment>
<evidence type="ECO:0000256" key="1">
    <source>
        <dbReference type="SAM" id="MobiDB-lite"/>
    </source>
</evidence>
<dbReference type="OrthoDB" id="164951at2759"/>
<gene>
    <name evidence="2" type="ORF">H0H81_006944</name>
</gene>